<sequence>PLRIPAIDVPKDPMRTKPTETSAKLELFTTKSSLKPGMEQLEACRSFGLQLPPFLTASGPFLFPLRRLSGGGKKGKGP</sequence>
<dbReference type="InParanoid" id="A0A803U142"/>
<keyword evidence="2" id="KW-1185">Reference proteome</keyword>
<reference evidence="1" key="3">
    <citation type="submission" date="2025-09" db="UniProtKB">
        <authorList>
            <consortium name="Ensembl"/>
        </authorList>
    </citation>
    <scope>IDENTIFICATION</scope>
</reference>
<organism evidence="1 2">
    <name type="scientific">Anolis carolinensis</name>
    <name type="common">Green anole</name>
    <name type="synonym">American chameleon</name>
    <dbReference type="NCBI Taxonomy" id="28377"/>
    <lineage>
        <taxon>Eukaryota</taxon>
        <taxon>Metazoa</taxon>
        <taxon>Chordata</taxon>
        <taxon>Craniata</taxon>
        <taxon>Vertebrata</taxon>
        <taxon>Euteleostomi</taxon>
        <taxon>Lepidosauria</taxon>
        <taxon>Squamata</taxon>
        <taxon>Bifurcata</taxon>
        <taxon>Unidentata</taxon>
        <taxon>Episquamata</taxon>
        <taxon>Toxicofera</taxon>
        <taxon>Iguania</taxon>
        <taxon>Dactyloidae</taxon>
        <taxon>Anolis</taxon>
    </lineage>
</organism>
<protein>
    <submittedName>
        <fullName evidence="1">Uncharacterized protein</fullName>
    </submittedName>
</protein>
<proteinExistence type="predicted"/>
<dbReference type="Proteomes" id="UP000001646">
    <property type="component" value="Unplaced"/>
</dbReference>
<name>A0A803U142_ANOCA</name>
<reference evidence="1" key="1">
    <citation type="submission" date="2009-12" db="EMBL/GenBank/DDBJ databases">
        <title>The Genome Sequence of Anolis carolinensis (Green Anole Lizard).</title>
        <authorList>
            <consortium name="The Genome Sequencing Platform"/>
            <person name="Di Palma F."/>
            <person name="Alfoldi J."/>
            <person name="Heiman D."/>
            <person name="Young S."/>
            <person name="Grabherr M."/>
            <person name="Johnson J."/>
            <person name="Lander E.S."/>
            <person name="Lindblad-Toh K."/>
        </authorList>
    </citation>
    <scope>NUCLEOTIDE SEQUENCE [LARGE SCALE GENOMIC DNA]</scope>
    <source>
        <strain evidence="1">JBL SC #1</strain>
    </source>
</reference>
<dbReference type="Ensembl" id="ENSACAT00000055576.1">
    <property type="protein sequence ID" value="ENSACAP00000041182.1"/>
    <property type="gene ID" value="ENSACAG00000042470.1"/>
</dbReference>
<accession>A0A803U142</accession>
<evidence type="ECO:0000313" key="1">
    <source>
        <dbReference type="Ensembl" id="ENSACAP00000041182.1"/>
    </source>
</evidence>
<evidence type="ECO:0000313" key="2">
    <source>
        <dbReference type="Proteomes" id="UP000001646"/>
    </source>
</evidence>
<dbReference type="AlphaFoldDB" id="A0A803U142"/>
<reference evidence="1" key="2">
    <citation type="submission" date="2025-08" db="UniProtKB">
        <authorList>
            <consortium name="Ensembl"/>
        </authorList>
    </citation>
    <scope>IDENTIFICATION</scope>
</reference>